<keyword evidence="1" id="KW-0175">Coiled coil</keyword>
<comment type="caution">
    <text evidence="3">The sequence shown here is derived from an EMBL/GenBank/DDBJ whole genome shotgun (WGS) entry which is preliminary data.</text>
</comment>
<keyword evidence="2" id="KW-0472">Membrane</keyword>
<protein>
    <submittedName>
        <fullName evidence="3">Septum formation initiator family protein</fullName>
    </submittedName>
</protein>
<accession>A0ABU3DIT3</accession>
<keyword evidence="4" id="KW-1185">Reference proteome</keyword>
<feature type="transmembrane region" description="Helical" evidence="2">
    <location>
        <begin position="12"/>
        <end position="31"/>
    </location>
</feature>
<dbReference type="RefSeq" id="WP_311693358.1">
    <property type="nucleotide sequence ID" value="NZ_JAVRHL010000003.1"/>
</dbReference>
<evidence type="ECO:0000313" key="3">
    <source>
        <dbReference type="EMBL" id="MDT0683634.1"/>
    </source>
</evidence>
<keyword evidence="2" id="KW-0812">Transmembrane</keyword>
<gene>
    <name evidence="3" type="ORF">RM543_13140</name>
</gene>
<feature type="coiled-coil region" evidence="1">
    <location>
        <begin position="47"/>
        <end position="74"/>
    </location>
</feature>
<name>A0ABU3DIT3_9RHOB</name>
<evidence type="ECO:0000256" key="1">
    <source>
        <dbReference type="SAM" id="Coils"/>
    </source>
</evidence>
<dbReference type="Pfam" id="PF04977">
    <property type="entry name" value="DivIC"/>
    <property type="match status" value="1"/>
</dbReference>
<dbReference type="InterPro" id="IPR007060">
    <property type="entry name" value="FtsL/DivIC"/>
</dbReference>
<dbReference type="EMBL" id="JAVRHL010000003">
    <property type="protein sequence ID" value="MDT0683634.1"/>
    <property type="molecule type" value="Genomic_DNA"/>
</dbReference>
<dbReference type="Proteomes" id="UP001265259">
    <property type="component" value="Unassembled WGS sequence"/>
</dbReference>
<evidence type="ECO:0000256" key="2">
    <source>
        <dbReference type="SAM" id="Phobius"/>
    </source>
</evidence>
<reference evidence="3 4" key="1">
    <citation type="submission" date="2023-09" db="EMBL/GenBank/DDBJ databases">
        <authorList>
            <person name="Rey-Velasco X."/>
        </authorList>
    </citation>
    <scope>NUCLEOTIDE SEQUENCE [LARGE SCALE GENOMIC DNA]</scope>
    <source>
        <strain evidence="3 4">F158</strain>
    </source>
</reference>
<organism evidence="3 4">
    <name type="scientific">Tropicimonas omnivorans</name>
    <dbReference type="NCBI Taxonomy" id="3075590"/>
    <lineage>
        <taxon>Bacteria</taxon>
        <taxon>Pseudomonadati</taxon>
        <taxon>Pseudomonadota</taxon>
        <taxon>Alphaproteobacteria</taxon>
        <taxon>Rhodobacterales</taxon>
        <taxon>Roseobacteraceae</taxon>
        <taxon>Tropicimonas</taxon>
    </lineage>
</organism>
<sequence length="100" mass="11026">MGGKGKRPGVGAAVFFTLAMALGAYFTFAAVQGDYGLFRRMEIDAATRSLERERIELEAQVAALENKTHRLSDSYLDIDLLDQQARSVLGLVRADEVIFD</sequence>
<proteinExistence type="predicted"/>
<keyword evidence="2" id="KW-1133">Transmembrane helix</keyword>
<evidence type="ECO:0000313" key="4">
    <source>
        <dbReference type="Proteomes" id="UP001265259"/>
    </source>
</evidence>